<dbReference type="Proteomes" id="UP001159427">
    <property type="component" value="Unassembled WGS sequence"/>
</dbReference>
<protein>
    <submittedName>
        <fullName evidence="1">Uncharacterized protein</fullName>
    </submittedName>
</protein>
<proteinExistence type="predicted"/>
<name>A0ABN8MPM5_9CNID</name>
<sequence length="331" mass="37551">MALVFDEAVEEDVYETPSDFSDFLEFTNRLNIPLNEEYFRELKATWLKSKGSLGQSLSIFEQSIRDSKFLSSEFENERRLQNALWRVWWRQTRARFHATVKEIPEGENIVEEAIPEVRTIRISGADIGDFPTEYIIPALKPHEIPVVGTYVDTKVVSGFAYRVRRNGTNQYLFGGVALVLQSIGRGYGKRLTFESQDVENDNFFWSDSNDDEGFAFSIQVVFKGDKFNVVDRQGRVVAETQLTAVGDEQDIEDISLQKESVIVVVSVEMECCIKFSALDHVPEKLRGQIVDVAVSGLALTEKKAKSWKGEIIEIRNVHILDVGACTFQAIC</sequence>
<gene>
    <name evidence="1" type="ORF">PEVE_00038290</name>
</gene>
<evidence type="ECO:0000313" key="1">
    <source>
        <dbReference type="EMBL" id="CAH3030632.1"/>
    </source>
</evidence>
<reference evidence="1 2" key="1">
    <citation type="submission" date="2022-05" db="EMBL/GenBank/DDBJ databases">
        <authorList>
            <consortium name="Genoscope - CEA"/>
            <person name="William W."/>
        </authorList>
    </citation>
    <scope>NUCLEOTIDE SEQUENCE [LARGE SCALE GENOMIC DNA]</scope>
</reference>
<evidence type="ECO:0000313" key="2">
    <source>
        <dbReference type="Proteomes" id="UP001159427"/>
    </source>
</evidence>
<organism evidence="1 2">
    <name type="scientific">Porites evermanni</name>
    <dbReference type="NCBI Taxonomy" id="104178"/>
    <lineage>
        <taxon>Eukaryota</taxon>
        <taxon>Metazoa</taxon>
        <taxon>Cnidaria</taxon>
        <taxon>Anthozoa</taxon>
        <taxon>Hexacorallia</taxon>
        <taxon>Scleractinia</taxon>
        <taxon>Fungiina</taxon>
        <taxon>Poritidae</taxon>
        <taxon>Porites</taxon>
    </lineage>
</organism>
<comment type="caution">
    <text evidence="1">The sequence shown here is derived from an EMBL/GenBank/DDBJ whole genome shotgun (WGS) entry which is preliminary data.</text>
</comment>
<accession>A0ABN8MPM5</accession>
<keyword evidence="2" id="KW-1185">Reference proteome</keyword>
<dbReference type="EMBL" id="CALNXI010000645">
    <property type="protein sequence ID" value="CAH3030632.1"/>
    <property type="molecule type" value="Genomic_DNA"/>
</dbReference>